<sequence length="201" mass="21519">MLSFSGLKEMKELRSPLSASLDRGDGSQAGDRRLPRLNRSIRFAADCPRSPSRPSSSAVPFSWEQRPGIPKFHGNPKSRPTDPLLPLPPPLRSSSSESFRKKRSHARPAADPFAAALAECAKEPPLPSDGAAEMGMSRKGADRRRGAAAAAVWSISDRFGILGLVGSCKSGRGSVADSTVCVPRSSLRNGNAYRLLNRRAA</sequence>
<dbReference type="PANTHER" id="PTHR33696">
    <property type="entry name" value="T22J18.15-RELATED"/>
    <property type="match status" value="1"/>
</dbReference>
<dbReference type="InParanoid" id="A0A6I9QMP6"/>
<dbReference type="RefSeq" id="XP_010910746.1">
    <property type="nucleotide sequence ID" value="XM_010912444.3"/>
</dbReference>
<dbReference type="KEGG" id="egu:105036697"/>
<reference evidence="3" key="1">
    <citation type="submission" date="2025-08" db="UniProtKB">
        <authorList>
            <consortium name="RefSeq"/>
        </authorList>
    </citation>
    <scope>IDENTIFICATION</scope>
</reference>
<feature type="compositionally biased region" description="Basic and acidic residues" evidence="1">
    <location>
        <begin position="22"/>
        <end position="34"/>
    </location>
</feature>
<protein>
    <submittedName>
        <fullName evidence="3">Uncharacterized protein LOC105036697</fullName>
    </submittedName>
</protein>
<keyword evidence="2" id="KW-1185">Reference proteome</keyword>
<feature type="compositionally biased region" description="Low complexity" evidence="1">
    <location>
        <begin position="48"/>
        <end position="57"/>
    </location>
</feature>
<evidence type="ECO:0000313" key="3">
    <source>
        <dbReference type="RefSeq" id="XP_010910746.1"/>
    </source>
</evidence>
<evidence type="ECO:0000256" key="1">
    <source>
        <dbReference type="SAM" id="MobiDB-lite"/>
    </source>
</evidence>
<dbReference type="GeneID" id="105036697"/>
<accession>A0A6I9QMP6</accession>
<name>A0A6I9QMP6_ELAGV</name>
<evidence type="ECO:0000313" key="2">
    <source>
        <dbReference type="Proteomes" id="UP000504607"/>
    </source>
</evidence>
<feature type="region of interest" description="Disordered" evidence="1">
    <location>
        <begin position="1"/>
        <end position="110"/>
    </location>
</feature>
<dbReference type="Proteomes" id="UP000504607">
    <property type="component" value="Chromosome 2"/>
</dbReference>
<organism evidence="2 3">
    <name type="scientific">Elaeis guineensis var. tenera</name>
    <name type="common">Oil palm</name>
    <dbReference type="NCBI Taxonomy" id="51953"/>
    <lineage>
        <taxon>Eukaryota</taxon>
        <taxon>Viridiplantae</taxon>
        <taxon>Streptophyta</taxon>
        <taxon>Embryophyta</taxon>
        <taxon>Tracheophyta</taxon>
        <taxon>Spermatophyta</taxon>
        <taxon>Magnoliopsida</taxon>
        <taxon>Liliopsida</taxon>
        <taxon>Arecaceae</taxon>
        <taxon>Arecoideae</taxon>
        <taxon>Cocoseae</taxon>
        <taxon>Elaeidinae</taxon>
        <taxon>Elaeis</taxon>
    </lineage>
</organism>
<dbReference type="AlphaFoldDB" id="A0A6I9QMP6"/>
<dbReference type="OrthoDB" id="10582983at2759"/>
<gene>
    <name evidence="3" type="primary">LOC105036697</name>
</gene>
<dbReference type="PANTHER" id="PTHR33696:SF1">
    <property type="entry name" value="T22J18.15"/>
    <property type="match status" value="1"/>
</dbReference>
<dbReference type="FunCoup" id="A0A6I9QMP6">
    <property type="interactions" value="6"/>
</dbReference>
<proteinExistence type="predicted"/>